<comment type="similarity">
    <text evidence="8">Belongs to the methyl-accepting chemotaxis (MCP) protein family.</text>
</comment>
<evidence type="ECO:0000256" key="9">
    <source>
        <dbReference type="PROSITE-ProRule" id="PRU00284"/>
    </source>
</evidence>
<dbReference type="InterPro" id="IPR004089">
    <property type="entry name" value="MCPsignal_dom"/>
</dbReference>
<keyword evidence="7 9" id="KW-0807">Transducer</keyword>
<dbReference type="EMBL" id="MKIE01000010">
    <property type="protein sequence ID" value="OHW61617.1"/>
    <property type="molecule type" value="Genomic_DNA"/>
</dbReference>
<feature type="domain" description="HAMP" evidence="12">
    <location>
        <begin position="318"/>
        <end position="370"/>
    </location>
</feature>
<dbReference type="PANTHER" id="PTHR32089">
    <property type="entry name" value="METHYL-ACCEPTING CHEMOTAXIS PROTEIN MCPB"/>
    <property type="match status" value="1"/>
</dbReference>
<dbReference type="Pfam" id="PF02743">
    <property type="entry name" value="dCache_1"/>
    <property type="match status" value="1"/>
</dbReference>
<dbReference type="InterPro" id="IPR033479">
    <property type="entry name" value="dCache_1"/>
</dbReference>
<evidence type="ECO:0000256" key="8">
    <source>
        <dbReference type="ARBA" id="ARBA00029447"/>
    </source>
</evidence>
<dbReference type="SMART" id="SM00283">
    <property type="entry name" value="MA"/>
    <property type="match status" value="1"/>
</dbReference>
<dbReference type="PROSITE" id="PS51257">
    <property type="entry name" value="PROKAR_LIPOPROTEIN"/>
    <property type="match status" value="1"/>
</dbReference>
<evidence type="ECO:0000259" key="12">
    <source>
        <dbReference type="PROSITE" id="PS50885"/>
    </source>
</evidence>
<dbReference type="InterPro" id="IPR003660">
    <property type="entry name" value="HAMP_dom"/>
</dbReference>
<dbReference type="Gene3D" id="1.10.287.950">
    <property type="entry name" value="Methyl-accepting chemotaxis protein"/>
    <property type="match status" value="1"/>
</dbReference>
<dbReference type="GO" id="GO:0006935">
    <property type="term" value="P:chemotaxis"/>
    <property type="evidence" value="ECO:0007669"/>
    <property type="project" value="UniProtKB-KW"/>
</dbReference>
<accession>A0A1S1V682</accession>
<dbReference type="InterPro" id="IPR029151">
    <property type="entry name" value="Sensor-like_sf"/>
</dbReference>
<dbReference type="PROSITE" id="PS50111">
    <property type="entry name" value="CHEMOTAXIS_TRANSDUC_2"/>
    <property type="match status" value="1"/>
</dbReference>
<reference evidence="13 14" key="1">
    <citation type="submission" date="2016-09" db="EMBL/GenBank/DDBJ databases">
        <title>Genome sequence of Eubacterium angustum.</title>
        <authorList>
            <person name="Poehlein A."/>
            <person name="Daniel R."/>
        </authorList>
    </citation>
    <scope>NUCLEOTIDE SEQUENCE [LARGE SCALE GENOMIC DNA]</scope>
    <source>
        <strain evidence="13 14">DSM 1989</strain>
    </source>
</reference>
<keyword evidence="2" id="KW-1003">Cell membrane</keyword>
<dbReference type="GO" id="GO:0005886">
    <property type="term" value="C:plasma membrane"/>
    <property type="evidence" value="ECO:0007669"/>
    <property type="project" value="UniProtKB-SubCell"/>
</dbReference>
<dbReference type="AlphaFoldDB" id="A0A1S1V682"/>
<dbReference type="PRINTS" id="PR00260">
    <property type="entry name" value="CHEMTRNSDUCR"/>
</dbReference>
<dbReference type="GO" id="GO:0007165">
    <property type="term" value="P:signal transduction"/>
    <property type="evidence" value="ECO:0007669"/>
    <property type="project" value="UniProtKB-KW"/>
</dbReference>
<evidence type="ECO:0000256" key="7">
    <source>
        <dbReference type="ARBA" id="ARBA00023224"/>
    </source>
</evidence>
<dbReference type="Gene3D" id="3.30.450.20">
    <property type="entry name" value="PAS domain"/>
    <property type="match status" value="2"/>
</dbReference>
<dbReference type="GO" id="GO:0004888">
    <property type="term" value="F:transmembrane signaling receptor activity"/>
    <property type="evidence" value="ECO:0007669"/>
    <property type="project" value="InterPro"/>
</dbReference>
<evidence type="ECO:0000313" key="14">
    <source>
        <dbReference type="Proteomes" id="UP000180254"/>
    </source>
</evidence>
<evidence type="ECO:0000313" key="13">
    <source>
        <dbReference type="EMBL" id="OHW61617.1"/>
    </source>
</evidence>
<dbReference type="Pfam" id="PF00672">
    <property type="entry name" value="HAMP"/>
    <property type="match status" value="1"/>
</dbReference>
<evidence type="ECO:0000256" key="1">
    <source>
        <dbReference type="ARBA" id="ARBA00004651"/>
    </source>
</evidence>
<dbReference type="Proteomes" id="UP000180254">
    <property type="component" value="Unassembled WGS sequence"/>
</dbReference>
<dbReference type="CDD" id="cd12912">
    <property type="entry name" value="PDC2_MCP_like"/>
    <property type="match status" value="1"/>
</dbReference>
<dbReference type="SMART" id="SM00304">
    <property type="entry name" value="HAMP"/>
    <property type="match status" value="1"/>
</dbReference>
<evidence type="ECO:0000256" key="2">
    <source>
        <dbReference type="ARBA" id="ARBA00022475"/>
    </source>
</evidence>
<keyword evidence="3" id="KW-0145">Chemotaxis</keyword>
<evidence type="ECO:0000256" key="6">
    <source>
        <dbReference type="ARBA" id="ARBA00023136"/>
    </source>
</evidence>
<dbReference type="SUPFAM" id="SSF58104">
    <property type="entry name" value="Methyl-accepting chemotaxis protein (MCP) signaling domain"/>
    <property type="match status" value="1"/>
</dbReference>
<proteinExistence type="inferred from homology"/>
<name>A0A1S1V682_9FIRM</name>
<feature type="transmembrane region" description="Helical" evidence="10">
    <location>
        <begin position="293"/>
        <end position="317"/>
    </location>
</feature>
<evidence type="ECO:0000256" key="3">
    <source>
        <dbReference type="ARBA" id="ARBA00022500"/>
    </source>
</evidence>
<dbReference type="RefSeq" id="WP_071064241.1">
    <property type="nucleotide sequence ID" value="NZ_MKIE01000010.1"/>
</dbReference>
<evidence type="ECO:0000256" key="4">
    <source>
        <dbReference type="ARBA" id="ARBA00022692"/>
    </source>
</evidence>
<keyword evidence="6 10" id="KW-0472">Membrane</keyword>
<evidence type="ECO:0000256" key="5">
    <source>
        <dbReference type="ARBA" id="ARBA00022989"/>
    </source>
</evidence>
<dbReference type="SUPFAM" id="SSF103190">
    <property type="entry name" value="Sensory domain-like"/>
    <property type="match status" value="1"/>
</dbReference>
<comment type="subcellular location">
    <subcellularLocation>
        <location evidence="1">Cell membrane</location>
        <topology evidence="1">Multi-pass membrane protein</topology>
    </subcellularLocation>
</comment>
<comment type="caution">
    <text evidence="13">The sequence shown here is derived from an EMBL/GenBank/DDBJ whole genome shotgun (WGS) entry which is preliminary data.</text>
</comment>
<dbReference type="STRING" id="39480.EUAN_20550"/>
<dbReference type="CDD" id="cd18773">
    <property type="entry name" value="PDC1_HK_sensor"/>
    <property type="match status" value="1"/>
</dbReference>
<evidence type="ECO:0000259" key="11">
    <source>
        <dbReference type="PROSITE" id="PS50111"/>
    </source>
</evidence>
<dbReference type="Gene3D" id="6.10.340.10">
    <property type="match status" value="1"/>
</dbReference>
<keyword evidence="5 10" id="KW-1133">Transmembrane helix</keyword>
<sequence>MKSIRGKLILSTFLSIAACIAVAMVFSWKYTERIVREDFAKSTSREVEKIDDSIALFFEEMSKDLDMIAENPTVKLVDGTVKTYIDMESESEVSSPASREGIESQIYSVYDVFAKNRENISDVFLGTEQGGYIQYAEGSISKGYDPRERPWYTQAMENPGEVVRTSAYYWEAADAVNVSLAKTVENAGGAVVGVQAMDISLGSLTDMIKDIKIGSEGYLIMVENDGTILSNPRNPETNFKNIDELDIEGMGTSEFEFTQDGEDFLGLSYDSDKTGWKFISVIPKGELSGKVKAFSVIVILLGAVSILVALLTITVVASRITRPIKEITEFIGRVEDGDFTEKVEVKGKDEVSRLGSGINNMIEKIRNLIEESKSVSENVSKSAESIGFMSNQLDNTADEMVEAISQVANNLGDQGRQTEHIVNAIDGFTEDIEAMSRNMTEKAHTISEMSKKGLEIVDSLDNTTEETRVSSRRLADTTESLSKKSISIGEIVGLIDKVTEQTSLLSLNASIEAARAGEAGRGFAVVASEISKLAEESKSSTAEIEKIISEIQREINSSVESIERSNSLVENSVGIVSETKDIFGEMFDTMSEMEAEVARISQIVKDMTVEKEEIARSLEMSAQAAEQTAALSEEVTASTEEQSASIHTMTQYVDKLELLSRELLESINKFKV</sequence>
<dbReference type="CDD" id="cd06225">
    <property type="entry name" value="HAMP"/>
    <property type="match status" value="1"/>
</dbReference>
<dbReference type="OrthoDB" id="1704841at2"/>
<organism evidence="13 14">
    <name type="scientific">Andreesenia angusta</name>
    <dbReference type="NCBI Taxonomy" id="39480"/>
    <lineage>
        <taxon>Bacteria</taxon>
        <taxon>Bacillati</taxon>
        <taxon>Bacillota</taxon>
        <taxon>Tissierellia</taxon>
        <taxon>Tissierellales</taxon>
        <taxon>Gottschalkiaceae</taxon>
        <taxon>Andreesenia</taxon>
    </lineage>
</organism>
<feature type="domain" description="Methyl-accepting transducer" evidence="11">
    <location>
        <begin position="389"/>
        <end position="636"/>
    </location>
</feature>
<dbReference type="PANTHER" id="PTHR32089:SF114">
    <property type="entry name" value="METHYL-ACCEPTING CHEMOTAXIS PROTEIN MCPB"/>
    <property type="match status" value="1"/>
</dbReference>
<protein>
    <submittedName>
        <fullName evidence="13">Methyl-accepting chemotaxis protein McpB</fullName>
    </submittedName>
</protein>
<dbReference type="InterPro" id="IPR004090">
    <property type="entry name" value="Chemotax_Me-accpt_rcpt"/>
</dbReference>
<dbReference type="PROSITE" id="PS50885">
    <property type="entry name" value="HAMP"/>
    <property type="match status" value="1"/>
</dbReference>
<keyword evidence="4 10" id="KW-0812">Transmembrane</keyword>
<keyword evidence="14" id="KW-1185">Reference proteome</keyword>
<gene>
    <name evidence="13" type="primary">mcpB_3</name>
    <name evidence="13" type="ORF">EUAN_20550</name>
</gene>
<evidence type="ECO:0000256" key="10">
    <source>
        <dbReference type="SAM" id="Phobius"/>
    </source>
</evidence>
<dbReference type="Pfam" id="PF00015">
    <property type="entry name" value="MCPsignal"/>
    <property type="match status" value="1"/>
</dbReference>